<keyword evidence="3" id="KW-1185">Reference proteome</keyword>
<organism evidence="2 3">
    <name type="scientific">Rhizopus oryzae</name>
    <name type="common">Mucormycosis agent</name>
    <name type="synonym">Rhizopus arrhizus var. delemar</name>
    <dbReference type="NCBI Taxonomy" id="64495"/>
    <lineage>
        <taxon>Eukaryota</taxon>
        <taxon>Fungi</taxon>
        <taxon>Fungi incertae sedis</taxon>
        <taxon>Mucoromycota</taxon>
        <taxon>Mucoromycotina</taxon>
        <taxon>Mucoromycetes</taxon>
        <taxon>Mucorales</taxon>
        <taxon>Mucorineae</taxon>
        <taxon>Rhizopodaceae</taxon>
        <taxon>Rhizopus</taxon>
    </lineage>
</organism>
<dbReference type="AlphaFoldDB" id="A0A9P6WTX7"/>
<comment type="caution">
    <text evidence="2">The sequence shown here is derived from an EMBL/GenBank/DDBJ whole genome shotgun (WGS) entry which is preliminary data.</text>
</comment>
<evidence type="ECO:0000313" key="3">
    <source>
        <dbReference type="Proteomes" id="UP000716291"/>
    </source>
</evidence>
<feature type="region of interest" description="Disordered" evidence="1">
    <location>
        <begin position="1"/>
        <end position="23"/>
    </location>
</feature>
<dbReference type="Proteomes" id="UP000716291">
    <property type="component" value="Unassembled WGS sequence"/>
</dbReference>
<name>A0A9P6WTX7_RHIOR</name>
<protein>
    <submittedName>
        <fullName evidence="2">Uncharacterized protein</fullName>
    </submittedName>
</protein>
<evidence type="ECO:0000256" key="1">
    <source>
        <dbReference type="SAM" id="MobiDB-lite"/>
    </source>
</evidence>
<proteinExistence type="predicted"/>
<sequence>MPAAFRDLAGIPRAGSARGKRGVQLIEQRAKKSKPQSGVDASARQLHVTGCQCLPGTLVHRRNRVAGGARFGVGVLPAEKPPWHAPIGFQPAAMQRAAQHQGQLPREQYGLVLRIAQAERTGAVYRLAGQPGTPARDGSRLTAESWQQHRELKRIGFQGVSNLGMKPVQ</sequence>
<dbReference type="EMBL" id="JAANQT010008297">
    <property type="protein sequence ID" value="KAG1282278.1"/>
    <property type="molecule type" value="Genomic_DNA"/>
</dbReference>
<accession>A0A9P6WTX7</accession>
<evidence type="ECO:0000313" key="2">
    <source>
        <dbReference type="EMBL" id="KAG1282278.1"/>
    </source>
</evidence>
<gene>
    <name evidence="2" type="ORF">G6F64_014414</name>
</gene>
<reference evidence="2" key="1">
    <citation type="journal article" date="2020" name="Microb. Genom.">
        <title>Genetic diversity of clinical and environmental Mucorales isolates obtained from an investigation of mucormycosis cases among solid organ transplant recipients.</title>
        <authorList>
            <person name="Nguyen M.H."/>
            <person name="Kaul D."/>
            <person name="Muto C."/>
            <person name="Cheng S.J."/>
            <person name="Richter R.A."/>
            <person name="Bruno V.M."/>
            <person name="Liu G."/>
            <person name="Beyhan S."/>
            <person name="Sundermann A.J."/>
            <person name="Mounaud S."/>
            <person name="Pasculle A.W."/>
            <person name="Nierman W.C."/>
            <person name="Driscoll E."/>
            <person name="Cumbie R."/>
            <person name="Clancy C.J."/>
            <person name="Dupont C.L."/>
        </authorList>
    </citation>
    <scope>NUCLEOTIDE SEQUENCE</scope>
    <source>
        <strain evidence="2">GL11</strain>
    </source>
</reference>